<name>A0AAD4PVQ5_9EURO</name>
<dbReference type="AlphaFoldDB" id="A0AAD4PVQ5"/>
<reference evidence="2" key="1">
    <citation type="submission" date="2021-12" db="EMBL/GenBank/DDBJ databases">
        <title>Convergent genome expansion in fungi linked to evolution of root-endophyte symbiosis.</title>
        <authorList>
            <consortium name="DOE Joint Genome Institute"/>
            <person name="Ke Y.-H."/>
            <person name="Bonito G."/>
            <person name="Liao H.-L."/>
            <person name="Looney B."/>
            <person name="Rojas-Flechas A."/>
            <person name="Nash J."/>
            <person name="Hameed K."/>
            <person name="Schadt C."/>
            <person name="Martin F."/>
            <person name="Crous P.W."/>
            <person name="Miettinen O."/>
            <person name="Magnuson J.K."/>
            <person name="Labbe J."/>
            <person name="Jacobson D."/>
            <person name="Doktycz M.J."/>
            <person name="Veneault-Fourrey C."/>
            <person name="Kuo A."/>
            <person name="Mondo S."/>
            <person name="Calhoun S."/>
            <person name="Riley R."/>
            <person name="Ohm R."/>
            <person name="LaButti K."/>
            <person name="Andreopoulos B."/>
            <person name="Pangilinan J."/>
            <person name="Nolan M."/>
            <person name="Tritt A."/>
            <person name="Clum A."/>
            <person name="Lipzen A."/>
            <person name="Daum C."/>
            <person name="Barry K."/>
            <person name="Grigoriev I.V."/>
            <person name="Vilgalys R."/>
        </authorList>
    </citation>
    <scope>NUCLEOTIDE SEQUENCE</scope>
    <source>
        <strain evidence="2">PMI_201</strain>
    </source>
</reference>
<feature type="region of interest" description="Disordered" evidence="1">
    <location>
        <begin position="119"/>
        <end position="141"/>
    </location>
</feature>
<organism evidence="2 3">
    <name type="scientific">Talaromyces proteolyticus</name>
    <dbReference type="NCBI Taxonomy" id="1131652"/>
    <lineage>
        <taxon>Eukaryota</taxon>
        <taxon>Fungi</taxon>
        <taxon>Dikarya</taxon>
        <taxon>Ascomycota</taxon>
        <taxon>Pezizomycotina</taxon>
        <taxon>Eurotiomycetes</taxon>
        <taxon>Eurotiomycetidae</taxon>
        <taxon>Eurotiales</taxon>
        <taxon>Trichocomaceae</taxon>
        <taxon>Talaromyces</taxon>
        <taxon>Talaromyces sect. Bacilispori</taxon>
    </lineage>
</organism>
<evidence type="ECO:0000313" key="3">
    <source>
        <dbReference type="Proteomes" id="UP001201262"/>
    </source>
</evidence>
<dbReference type="PANTHER" id="PTHR42090:SF1">
    <property type="match status" value="1"/>
</dbReference>
<dbReference type="RefSeq" id="XP_046066806.1">
    <property type="nucleotide sequence ID" value="XM_046217292.1"/>
</dbReference>
<keyword evidence="3" id="KW-1185">Reference proteome</keyword>
<gene>
    <name evidence="2" type="ORF">BGW36DRAFT_389047</name>
</gene>
<protein>
    <submittedName>
        <fullName evidence="2">Uncharacterized protein</fullName>
    </submittedName>
</protein>
<evidence type="ECO:0000256" key="1">
    <source>
        <dbReference type="SAM" id="MobiDB-lite"/>
    </source>
</evidence>
<comment type="caution">
    <text evidence="2">The sequence shown here is derived from an EMBL/GenBank/DDBJ whole genome shotgun (WGS) entry which is preliminary data.</text>
</comment>
<sequence>MLSTTCIRSIKPFQLTSHTPKRLLHRNIYLKPTIFERDRTTLHPEHSETCLSGDEDEVAHHKSSFDPSITRPEREFQTLDKECTAEGIVDPLLYSPANLTISLMLKELVKKEPHMEGRKLGSAKGWTRKGKDVHIKNTPGGPFDRYEKLIEELKKKRTTGSSV</sequence>
<accession>A0AAD4PVQ5</accession>
<dbReference type="GeneID" id="70247579"/>
<evidence type="ECO:0000313" key="2">
    <source>
        <dbReference type="EMBL" id="KAH8690610.1"/>
    </source>
</evidence>
<dbReference type="EMBL" id="JAJTJA010000013">
    <property type="protein sequence ID" value="KAH8690610.1"/>
    <property type="molecule type" value="Genomic_DNA"/>
</dbReference>
<dbReference type="Proteomes" id="UP001201262">
    <property type="component" value="Unassembled WGS sequence"/>
</dbReference>
<proteinExistence type="predicted"/>
<dbReference type="PANTHER" id="PTHR42090">
    <property type="match status" value="1"/>
</dbReference>